<dbReference type="EMBL" id="JBBWRZ010000005">
    <property type="protein sequence ID" value="KAK8235967.1"/>
    <property type="molecule type" value="Genomic_DNA"/>
</dbReference>
<organism evidence="1 2">
    <name type="scientific">Phyllosticta capitalensis</name>
    <dbReference type="NCBI Taxonomy" id="121624"/>
    <lineage>
        <taxon>Eukaryota</taxon>
        <taxon>Fungi</taxon>
        <taxon>Dikarya</taxon>
        <taxon>Ascomycota</taxon>
        <taxon>Pezizomycotina</taxon>
        <taxon>Dothideomycetes</taxon>
        <taxon>Dothideomycetes incertae sedis</taxon>
        <taxon>Botryosphaeriales</taxon>
        <taxon>Phyllostictaceae</taxon>
        <taxon>Phyllosticta</taxon>
    </lineage>
</organism>
<reference evidence="1 2" key="1">
    <citation type="submission" date="2024-04" db="EMBL/GenBank/DDBJ databases">
        <title>Phyllosticta paracitricarpa is synonymous to the EU quarantine fungus P. citricarpa based on phylogenomic analyses.</title>
        <authorList>
            <consortium name="Lawrence Berkeley National Laboratory"/>
            <person name="Van Ingen-Buijs V.A."/>
            <person name="Van Westerhoven A.C."/>
            <person name="Haridas S."/>
            <person name="Skiadas P."/>
            <person name="Martin F."/>
            <person name="Groenewald J.Z."/>
            <person name="Crous P.W."/>
            <person name="Seidl M.F."/>
        </authorList>
    </citation>
    <scope>NUCLEOTIDE SEQUENCE [LARGE SCALE GENOMIC DNA]</scope>
    <source>
        <strain evidence="1 2">CBS 123374</strain>
    </source>
</reference>
<keyword evidence="2" id="KW-1185">Reference proteome</keyword>
<evidence type="ECO:0000313" key="1">
    <source>
        <dbReference type="EMBL" id="KAK8235967.1"/>
    </source>
</evidence>
<comment type="caution">
    <text evidence="1">The sequence shown here is derived from an EMBL/GenBank/DDBJ whole genome shotgun (WGS) entry which is preliminary data.</text>
</comment>
<dbReference type="Proteomes" id="UP001492380">
    <property type="component" value="Unassembled WGS sequence"/>
</dbReference>
<gene>
    <name evidence="1" type="ORF">HDK90DRAFT_525407</name>
</gene>
<accession>A0ABR1YRA3</accession>
<evidence type="ECO:0000313" key="2">
    <source>
        <dbReference type="Proteomes" id="UP001492380"/>
    </source>
</evidence>
<sequence length="308" mass="35104">MSKHIERTTSAHEGNWAYFLEEDERHGVPDPPFAEPDGRTERLWAERRRNGGFKQNEFEALPAALQLFFVAAPDKLRALASKKGGGWDFDKKHRAVKLISGGNHIPDCDDSLYLAWTVLATGSLFEGDVGVLLHHVDDECRPEPVVVAENECNLFEALEDDGLYDWQDFFRRCMGPKDINIAGNRTLQSIQTYVDPEDLPAYFSVFLNRYAGQDESCRLFPTGDFVVYFKKENNSIAAARMRWVGGIYSKMDHSYDQVVFDWGDDASGVGYSETGNWATDPPKRYARDELEKKMEGKLRIGLMLFRRV</sequence>
<name>A0ABR1YRA3_9PEZI</name>
<protein>
    <submittedName>
        <fullName evidence="1">Uncharacterized protein</fullName>
    </submittedName>
</protein>
<proteinExistence type="predicted"/>